<dbReference type="Proteomes" id="UP000428333">
    <property type="component" value="Linkage Group LG07"/>
</dbReference>
<comment type="caution">
    <text evidence="1">The sequence shown here is derived from an EMBL/GenBank/DDBJ whole genome shotgun (WGS) entry which is preliminary data.</text>
</comment>
<evidence type="ECO:0000313" key="2">
    <source>
        <dbReference type="Proteomes" id="UP000428333"/>
    </source>
</evidence>
<dbReference type="OrthoDB" id="10387701at2759"/>
<keyword evidence="2" id="KW-1185">Reference proteome</keyword>
<feature type="non-terminal residue" evidence="1">
    <location>
        <position position="1"/>
    </location>
</feature>
<dbReference type="EMBL" id="QEFC01001765">
    <property type="protein sequence ID" value="KAE9456057.1"/>
    <property type="molecule type" value="Genomic_DNA"/>
</dbReference>
<reference evidence="1 2" key="1">
    <citation type="journal article" date="2019" name="Genome Biol. Evol.">
        <title>The Rhododendron genome and chromosomal organization provide insight into shared whole-genome duplications across the heath family (Ericaceae).</title>
        <authorList>
            <person name="Soza V.L."/>
            <person name="Lindsley D."/>
            <person name="Waalkes A."/>
            <person name="Ramage E."/>
            <person name="Patwardhan R.P."/>
            <person name="Burton J.N."/>
            <person name="Adey A."/>
            <person name="Kumar A."/>
            <person name="Qiu R."/>
            <person name="Shendure J."/>
            <person name="Hall B."/>
        </authorList>
    </citation>
    <scope>NUCLEOTIDE SEQUENCE [LARGE SCALE GENOMIC DNA]</scope>
    <source>
        <strain evidence="1">RSF 1966-606</strain>
    </source>
</reference>
<evidence type="ECO:0000313" key="1">
    <source>
        <dbReference type="EMBL" id="KAE9456057.1"/>
    </source>
</evidence>
<accession>A0A6A4LN73</accession>
<name>A0A6A4LN73_9ERIC</name>
<organism evidence="1 2">
    <name type="scientific">Rhododendron williamsianum</name>
    <dbReference type="NCBI Taxonomy" id="262921"/>
    <lineage>
        <taxon>Eukaryota</taxon>
        <taxon>Viridiplantae</taxon>
        <taxon>Streptophyta</taxon>
        <taxon>Embryophyta</taxon>
        <taxon>Tracheophyta</taxon>
        <taxon>Spermatophyta</taxon>
        <taxon>Magnoliopsida</taxon>
        <taxon>eudicotyledons</taxon>
        <taxon>Gunneridae</taxon>
        <taxon>Pentapetalae</taxon>
        <taxon>asterids</taxon>
        <taxon>Ericales</taxon>
        <taxon>Ericaceae</taxon>
        <taxon>Ericoideae</taxon>
        <taxon>Rhodoreae</taxon>
        <taxon>Rhododendron</taxon>
    </lineage>
</organism>
<gene>
    <name evidence="1" type="ORF">C3L33_12047</name>
</gene>
<protein>
    <submittedName>
        <fullName evidence="1">Uncharacterized protein</fullName>
    </submittedName>
</protein>
<dbReference type="AlphaFoldDB" id="A0A6A4LN73"/>
<proteinExistence type="predicted"/>
<sequence length="154" mass="17153">MEDRTMMNIFDKKNGGSKGGGGRLLISITVLGSAVIETTLKSYAHEGRLLVLSSDLDEVDENLERVYYDWPMADEQMNALIVPSDYLITSCVPSTLINERYMFQFAFVNQAFTGHFEGLMSNRDALVFVSVVEPGLVKGVVSGKDGAERIYEWL</sequence>